<organism evidence="1 2">
    <name type="scientific">Gluconobacter kanchanaburiensis NBRC 103587</name>
    <dbReference type="NCBI Taxonomy" id="1307948"/>
    <lineage>
        <taxon>Bacteria</taxon>
        <taxon>Pseudomonadati</taxon>
        <taxon>Pseudomonadota</taxon>
        <taxon>Alphaproteobacteria</taxon>
        <taxon>Acetobacterales</taxon>
        <taxon>Acetobacteraceae</taxon>
        <taxon>Gluconobacter</taxon>
    </lineage>
</organism>
<protein>
    <submittedName>
        <fullName evidence="1">Uncharacterized protein</fullName>
    </submittedName>
</protein>
<dbReference type="EMBL" id="BJVA01000013">
    <property type="protein sequence ID" value="GEK96873.1"/>
    <property type="molecule type" value="Genomic_DNA"/>
</dbReference>
<dbReference type="SUPFAM" id="SSF100950">
    <property type="entry name" value="NagB/RpiA/CoA transferase-like"/>
    <property type="match status" value="1"/>
</dbReference>
<reference evidence="1 2" key="1">
    <citation type="submission" date="2019-07" db="EMBL/GenBank/DDBJ databases">
        <title>Whole genome shotgun sequence of Gluconobacter kanchanaburiensis NBRC 103587.</title>
        <authorList>
            <person name="Hosoyama A."/>
            <person name="Uohara A."/>
            <person name="Ohji S."/>
            <person name="Ichikawa N."/>
        </authorList>
    </citation>
    <scope>NUCLEOTIDE SEQUENCE [LARGE SCALE GENOMIC DNA]</scope>
    <source>
        <strain evidence="1 2">NBRC 103587</strain>
    </source>
</reference>
<dbReference type="AlphaFoldDB" id="A0A511BB68"/>
<dbReference type="InterPro" id="IPR037171">
    <property type="entry name" value="NagB/RpiA_transferase-like"/>
</dbReference>
<gene>
    <name evidence="1" type="ORF">GKA01_20700</name>
</gene>
<evidence type="ECO:0000313" key="1">
    <source>
        <dbReference type="EMBL" id="GEK96873.1"/>
    </source>
</evidence>
<comment type="caution">
    <text evidence="1">The sequence shown here is derived from an EMBL/GenBank/DDBJ whole genome shotgun (WGS) entry which is preliminary data.</text>
</comment>
<evidence type="ECO:0000313" key="2">
    <source>
        <dbReference type="Proteomes" id="UP000321079"/>
    </source>
</evidence>
<keyword evidence="2" id="KW-1185">Reference proteome</keyword>
<name>A0A511BB68_9PROT</name>
<dbReference type="Gene3D" id="3.40.1080.10">
    <property type="entry name" value="Glutaconate Coenzyme A-transferase"/>
    <property type="match status" value="1"/>
</dbReference>
<dbReference type="Proteomes" id="UP000321079">
    <property type="component" value="Unassembled WGS sequence"/>
</dbReference>
<sequence>MRKGKIPKIMPEVSQVSFTSRCAAGTGQEITCVTERCVLRVLDGKLKVTEIAQGSTFSGTFHVR</sequence>
<proteinExistence type="predicted"/>
<accession>A0A511BB68</accession>